<dbReference type="InterPro" id="IPR010195">
    <property type="entry name" value="Uncharacterised_peroxidase-rel"/>
</dbReference>
<name>A0A160V8C8_9ZZZZ</name>
<protein>
    <recommendedName>
        <fullName evidence="1">Carboxymuconolactone decarboxylase-like domain-containing protein</fullName>
    </recommendedName>
</protein>
<dbReference type="InterPro" id="IPR029032">
    <property type="entry name" value="AhpD-like"/>
</dbReference>
<dbReference type="SUPFAM" id="SSF69118">
    <property type="entry name" value="AhpD-like"/>
    <property type="match status" value="1"/>
</dbReference>
<evidence type="ECO:0000313" key="2">
    <source>
        <dbReference type="EMBL" id="CUV02179.1"/>
    </source>
</evidence>
<dbReference type="PANTHER" id="PTHR35446:SF2">
    <property type="entry name" value="CARBOXYMUCONOLACTONE DECARBOXYLASE-LIKE DOMAIN-CONTAINING PROTEIN"/>
    <property type="match status" value="1"/>
</dbReference>
<reference evidence="2" key="1">
    <citation type="submission" date="2015-10" db="EMBL/GenBank/DDBJ databases">
        <authorList>
            <person name="Gilbert D.G."/>
        </authorList>
    </citation>
    <scope>NUCLEOTIDE SEQUENCE</scope>
</reference>
<dbReference type="EMBL" id="FAXA01000198">
    <property type="protein sequence ID" value="CUV02179.1"/>
    <property type="molecule type" value="Genomic_DNA"/>
</dbReference>
<dbReference type="NCBIfam" id="TIGR00778">
    <property type="entry name" value="ahpD_dom"/>
    <property type="match status" value="1"/>
</dbReference>
<dbReference type="Pfam" id="PF02627">
    <property type="entry name" value="CMD"/>
    <property type="match status" value="1"/>
</dbReference>
<dbReference type="NCBIfam" id="TIGR01926">
    <property type="entry name" value="peroxid_rel"/>
    <property type="match status" value="1"/>
</dbReference>
<accession>A0A160V8C8</accession>
<feature type="domain" description="Carboxymuconolactone decarboxylase-like" evidence="1">
    <location>
        <begin position="60"/>
        <end position="139"/>
    </location>
</feature>
<proteinExistence type="predicted"/>
<dbReference type="Gene3D" id="1.20.1290.10">
    <property type="entry name" value="AhpD-like"/>
    <property type="match status" value="1"/>
</dbReference>
<dbReference type="AlphaFoldDB" id="A0A160V8C8"/>
<organism evidence="2">
    <name type="scientific">hydrothermal vent metagenome</name>
    <dbReference type="NCBI Taxonomy" id="652676"/>
    <lineage>
        <taxon>unclassified sequences</taxon>
        <taxon>metagenomes</taxon>
        <taxon>ecological metagenomes</taxon>
    </lineage>
</organism>
<dbReference type="InterPro" id="IPR004675">
    <property type="entry name" value="AhpD_core"/>
</dbReference>
<gene>
    <name evidence="2" type="ORF">MGWOODY_Clf2227</name>
</gene>
<dbReference type="PANTHER" id="PTHR35446">
    <property type="entry name" value="SI:CH211-175M2.5"/>
    <property type="match status" value="1"/>
</dbReference>
<dbReference type="GO" id="GO:0051920">
    <property type="term" value="F:peroxiredoxin activity"/>
    <property type="evidence" value="ECO:0007669"/>
    <property type="project" value="InterPro"/>
</dbReference>
<sequence length="197" mass="21500">MSEPITGEPIKNFTTAVPHWQPRVTPVELQNATDEQLDAMKVTVSNTKIGEYTLVLALDPETLQQRTPLFNGIMYGRGGLSRAETELGAVAASVVNQCIYCAAVHANRYNELTKDESLTERIFAGSVDAETEPRINALLEFATKLSQCPSEATRADVERLIENGLSMGEVLDLVLSASLFGWANRLMHVLGDPLPQG</sequence>
<evidence type="ECO:0000259" key="1">
    <source>
        <dbReference type="Pfam" id="PF02627"/>
    </source>
</evidence>
<dbReference type="InterPro" id="IPR003779">
    <property type="entry name" value="CMD-like"/>
</dbReference>